<dbReference type="NCBIfam" id="TIGR01716">
    <property type="entry name" value="RGG_Cterm"/>
    <property type="match status" value="1"/>
</dbReference>
<dbReference type="PANTHER" id="PTHR37038">
    <property type="entry name" value="TRANSCRIPTIONAL REGULATOR-RELATED"/>
    <property type="match status" value="1"/>
</dbReference>
<feature type="domain" description="HTH cro/C1-type" evidence="1">
    <location>
        <begin position="9"/>
        <end position="62"/>
    </location>
</feature>
<dbReference type="InterPro" id="IPR001387">
    <property type="entry name" value="Cro/C1-type_HTH"/>
</dbReference>
<dbReference type="CDD" id="cd00093">
    <property type="entry name" value="HTH_XRE"/>
    <property type="match status" value="1"/>
</dbReference>
<evidence type="ECO:0000259" key="1">
    <source>
        <dbReference type="PROSITE" id="PS50943"/>
    </source>
</evidence>
<dbReference type="InterPro" id="IPR010982">
    <property type="entry name" value="Lambda_DNA-bd_dom_sf"/>
</dbReference>
<dbReference type="PROSITE" id="PS50943">
    <property type="entry name" value="HTH_CROC1"/>
    <property type="match status" value="1"/>
</dbReference>
<dbReference type="PANTHER" id="PTHR37038:SF12">
    <property type="entry name" value="TRANSCRIPTIONAL REGULATOR"/>
    <property type="match status" value="1"/>
</dbReference>
<dbReference type="InterPro" id="IPR010057">
    <property type="entry name" value="Transcription_activator_Rgg_C"/>
</dbReference>
<name>A0A9X4MJQ4_STRSU</name>
<dbReference type="Proteomes" id="UP001152879">
    <property type="component" value="Unassembled WGS sequence"/>
</dbReference>
<proteinExistence type="predicted"/>
<dbReference type="Pfam" id="PF01381">
    <property type="entry name" value="HTH_3"/>
    <property type="match status" value="1"/>
</dbReference>
<dbReference type="Gene3D" id="1.10.260.40">
    <property type="entry name" value="lambda repressor-like DNA-binding domains"/>
    <property type="match status" value="1"/>
</dbReference>
<dbReference type="SUPFAM" id="SSF47413">
    <property type="entry name" value="lambda repressor-like DNA-binding domains"/>
    <property type="match status" value="1"/>
</dbReference>
<dbReference type="InterPro" id="IPR053163">
    <property type="entry name" value="HTH-type_regulator_Rgg"/>
</dbReference>
<dbReference type="GO" id="GO:0003677">
    <property type="term" value="F:DNA binding"/>
    <property type="evidence" value="ECO:0007669"/>
    <property type="project" value="InterPro"/>
</dbReference>
<dbReference type="SMART" id="SM00530">
    <property type="entry name" value="HTH_XRE"/>
    <property type="match status" value="1"/>
</dbReference>
<dbReference type="EMBL" id="JANFML010000002">
    <property type="protein sequence ID" value="MDG4511607.1"/>
    <property type="molecule type" value="Genomic_DNA"/>
</dbReference>
<gene>
    <name evidence="2" type="ORF">NOL15_01800</name>
</gene>
<dbReference type="AlphaFoldDB" id="A0A9X4MJQ4"/>
<comment type="caution">
    <text evidence="2">The sequence shown here is derived from an EMBL/GenBank/DDBJ whole genome shotgun (WGS) entry which is preliminary data.</text>
</comment>
<sequence length="285" mass="33210">MNSNLGNTLRKIRKSKGISITAIADEYLSKSQISRFERGESEISCIRLINLLNKLNISLEEFINLYQIDNNETKNFWSLLKLIRKEYSLQRTTVLEALLSKKSQYSLNNLDAIMIKSIISTINTSFLPTDEEMQQLTDYLFKIEKWGSYEIILLGNCSRTIKYSALFLLTKEMLGNYIHSPINTNNINLVTQLAINCLIASIDFGMYADSIYLISEINRLLQNEFNYYEKTIFLYAKGYFEFKNKLEQEGEHKMLQALKIMEILNEIDVLKQYSEHYQSNCSLKN</sequence>
<evidence type="ECO:0000313" key="3">
    <source>
        <dbReference type="Proteomes" id="UP001152879"/>
    </source>
</evidence>
<reference evidence="2" key="1">
    <citation type="submission" date="2022-07" db="EMBL/GenBank/DDBJ databases">
        <title>Whole Genome Sequencing of Streptococcus suis.</title>
        <authorList>
            <person name="Dai X."/>
            <person name="Huang J."/>
            <person name="Wang L."/>
        </authorList>
    </citation>
    <scope>NUCLEOTIDE SEQUENCE</scope>
    <source>
        <strain evidence="2">SFB2</strain>
    </source>
</reference>
<evidence type="ECO:0000313" key="2">
    <source>
        <dbReference type="EMBL" id="MDG4511607.1"/>
    </source>
</evidence>
<protein>
    <submittedName>
        <fullName evidence="2">Helix-turn-helix domain-containing protein</fullName>
    </submittedName>
</protein>
<organism evidence="2 3">
    <name type="scientific">Streptococcus suis</name>
    <dbReference type="NCBI Taxonomy" id="1307"/>
    <lineage>
        <taxon>Bacteria</taxon>
        <taxon>Bacillati</taxon>
        <taxon>Bacillota</taxon>
        <taxon>Bacilli</taxon>
        <taxon>Lactobacillales</taxon>
        <taxon>Streptococcaceae</taxon>
        <taxon>Streptococcus</taxon>
    </lineage>
</organism>
<dbReference type="Pfam" id="PF21259">
    <property type="entry name" value="Rgg_C"/>
    <property type="match status" value="1"/>
</dbReference>
<accession>A0A9X4MJQ4</accession>